<accession>A0ACC2VXB4</accession>
<evidence type="ECO:0000313" key="2">
    <source>
        <dbReference type="Proteomes" id="UP001227268"/>
    </source>
</evidence>
<dbReference type="EMBL" id="JASBWT010000006">
    <property type="protein sequence ID" value="KAJ9103972.1"/>
    <property type="molecule type" value="Genomic_DNA"/>
</dbReference>
<organism evidence="1 2">
    <name type="scientific">Naganishia friedmannii</name>
    <dbReference type="NCBI Taxonomy" id="89922"/>
    <lineage>
        <taxon>Eukaryota</taxon>
        <taxon>Fungi</taxon>
        <taxon>Dikarya</taxon>
        <taxon>Basidiomycota</taxon>
        <taxon>Agaricomycotina</taxon>
        <taxon>Tremellomycetes</taxon>
        <taxon>Filobasidiales</taxon>
        <taxon>Filobasidiaceae</taxon>
        <taxon>Naganishia</taxon>
    </lineage>
</organism>
<keyword evidence="2" id="KW-1185">Reference proteome</keyword>
<comment type="caution">
    <text evidence="1">The sequence shown here is derived from an EMBL/GenBank/DDBJ whole genome shotgun (WGS) entry which is preliminary data.</text>
</comment>
<reference evidence="1" key="1">
    <citation type="submission" date="2023-04" db="EMBL/GenBank/DDBJ databases">
        <title>Draft Genome sequencing of Naganishia species isolated from polar environments using Oxford Nanopore Technology.</title>
        <authorList>
            <person name="Leo P."/>
            <person name="Venkateswaran K."/>
        </authorList>
    </citation>
    <scope>NUCLEOTIDE SEQUENCE</scope>
    <source>
        <strain evidence="1">MNA-CCFEE 5423</strain>
    </source>
</reference>
<sequence>MSQIPDAVHSYHPRPAEGGGTHVPFRISKRITATPPLITLFPPPPLPRNAPLGVRVALKTTYNLVVLSSLLPSLTTAAEQAQQAKTVVKHAQILRPESARMCIRVKCVVDGVECVVPAVEEAFTAGLQQANEIIPAHPFLPSFAKDETKPTCFLERIDVELVFKTDRGIAKKRKNIAVGEASQQDPMESQAGTSELLTVMDKGLPIDIEFPIRPG</sequence>
<gene>
    <name evidence="1" type="ORF">QFC21_002435</name>
</gene>
<protein>
    <submittedName>
        <fullName evidence="1">Uncharacterized protein</fullName>
    </submittedName>
</protein>
<name>A0ACC2VXB4_9TREE</name>
<evidence type="ECO:0000313" key="1">
    <source>
        <dbReference type="EMBL" id="KAJ9103972.1"/>
    </source>
</evidence>
<dbReference type="Proteomes" id="UP001227268">
    <property type="component" value="Unassembled WGS sequence"/>
</dbReference>
<proteinExistence type="predicted"/>